<accession>A0AAQ3L971</accession>
<evidence type="ECO:0000313" key="6">
    <source>
        <dbReference type="Proteomes" id="UP001304300"/>
    </source>
</evidence>
<organism evidence="5 6">
    <name type="scientific">Rubellicoccus peritrichatus</name>
    <dbReference type="NCBI Taxonomy" id="3080537"/>
    <lineage>
        <taxon>Bacteria</taxon>
        <taxon>Pseudomonadati</taxon>
        <taxon>Verrucomicrobiota</taxon>
        <taxon>Opitutia</taxon>
        <taxon>Puniceicoccales</taxon>
        <taxon>Cerasicoccaceae</taxon>
        <taxon>Rubellicoccus</taxon>
    </lineage>
</organism>
<name>A0AAQ3L971_9BACT</name>
<dbReference type="Pfam" id="PF14592">
    <property type="entry name" value="Chondroitinas_B"/>
    <property type="match status" value="1"/>
</dbReference>
<dbReference type="GO" id="GO:0005576">
    <property type="term" value="C:extracellular region"/>
    <property type="evidence" value="ECO:0007669"/>
    <property type="project" value="UniProtKB-SubCell"/>
</dbReference>
<dbReference type="NCBIfam" id="NF033679">
    <property type="entry name" value="DNRLRE_dom"/>
    <property type="match status" value="1"/>
</dbReference>
<protein>
    <submittedName>
        <fullName evidence="5">Chondroitinase-B domain-containing protein</fullName>
    </submittedName>
</protein>
<dbReference type="Gene3D" id="2.160.20.10">
    <property type="entry name" value="Single-stranded right-handed beta-helix, Pectin lyase-like"/>
    <property type="match status" value="1"/>
</dbReference>
<keyword evidence="2" id="KW-0964">Secreted</keyword>
<keyword evidence="6" id="KW-1185">Reference proteome</keyword>
<dbReference type="CDD" id="cd14251">
    <property type="entry name" value="PL-6"/>
    <property type="match status" value="1"/>
</dbReference>
<dbReference type="Proteomes" id="UP001304300">
    <property type="component" value="Chromosome"/>
</dbReference>
<proteinExistence type="predicted"/>
<evidence type="ECO:0000313" key="5">
    <source>
        <dbReference type="EMBL" id="WOO41939.1"/>
    </source>
</evidence>
<evidence type="ECO:0000256" key="1">
    <source>
        <dbReference type="ARBA" id="ARBA00004613"/>
    </source>
</evidence>
<evidence type="ECO:0000256" key="3">
    <source>
        <dbReference type="ARBA" id="ARBA00022729"/>
    </source>
</evidence>
<feature type="domain" description="Carbohydrate-binding module family 96" evidence="4">
    <location>
        <begin position="556"/>
        <end position="719"/>
    </location>
</feature>
<dbReference type="EMBL" id="CP136920">
    <property type="protein sequence ID" value="WOO41939.1"/>
    <property type="molecule type" value="Genomic_DNA"/>
</dbReference>
<dbReference type="SUPFAM" id="SSF51126">
    <property type="entry name" value="Pectin lyase-like"/>
    <property type="match status" value="1"/>
</dbReference>
<reference evidence="5 6" key="1">
    <citation type="submission" date="2023-10" db="EMBL/GenBank/DDBJ databases">
        <title>Rubellicoccus peritrichatus gen. nov., sp. nov., isolated from an algae of coral reef tank.</title>
        <authorList>
            <person name="Luo J."/>
        </authorList>
    </citation>
    <scope>NUCLEOTIDE SEQUENCE [LARGE SCALE GENOMIC DNA]</scope>
    <source>
        <strain evidence="5 6">CR14</strain>
    </source>
</reference>
<dbReference type="InterPro" id="IPR011050">
    <property type="entry name" value="Pectin_lyase_fold/virulence"/>
</dbReference>
<dbReference type="InterPro" id="IPR055372">
    <property type="entry name" value="CBM96"/>
</dbReference>
<comment type="subcellular location">
    <subcellularLocation>
        <location evidence="1">Secreted</location>
    </subcellularLocation>
</comment>
<evidence type="ECO:0000259" key="4">
    <source>
        <dbReference type="Pfam" id="PF24517"/>
    </source>
</evidence>
<sequence length="721" mass="78140">MKKKTYTPDPVCSNITFPRGSLVFAVAWLLAGAAFISPLIAATVHPPVNSVTDFNNLLPSVQAGDTIVWKNGTYNNKAVKLTGVDGTASAPITLRPESPGGVNFTGTSRLEIGADYAVVTGFRYSVDSSNSSSTQSTLIQFRSGSNYAYHSRLSNVKVYDLSNGPVTDTKSKWVSLYGRFNRVDHCSFEKKRSKDNLMTIWFSGVSSSEGAWHQIDNNYFGFRYPGIPDGNGSINGWEIIRIGDSSTSSYDSHSFVTNNLFYRCDGEVEIVSSKSDYNIYLGNTFKYSLGQLTLRHGNSAWVEGNFFIGDNSTSTSEGGIRIYGDDNVVINNYFEKLTGDSSLSAIALGAGNTSPGSSGYLPVTNTIIAHNTLYNCRNPFGIGIGYGRDDGGHGFRTVTPNSTLIANNAAYSSQNYTLDYDYTGSDGITYLSNILHHTSGNLVSGKTISFSSSEISISDPVISSSLSSAYGIHRPSSGSPLLNAAASDSDLDGLVIRDVLMRNRPSSNRDIGCEEKSGGSGTAVNVPLVFEDVGVTYGSYGSPAIDDLPEDLTYTTVNVYPTDDAYVRDGGFANGTYGSSGNYVRRGASNSGENQRTFLQFDLSSIPGTIVDVQFRIKVETRSGSDFKNTLRFISDDGWNETSITWNNRPSLDYTLGSREIPANGNWLEWDVSRLAEWEADGDGEFSLCIIANSGTEGKYARYYSKETSNSEPRLVVTYAQ</sequence>
<gene>
    <name evidence="5" type="ORF">RZN69_02480</name>
</gene>
<dbReference type="InterPro" id="IPR039513">
    <property type="entry name" value="PL-6"/>
</dbReference>
<dbReference type="AlphaFoldDB" id="A0AAQ3L971"/>
<dbReference type="InterPro" id="IPR012334">
    <property type="entry name" value="Pectin_lyas_fold"/>
</dbReference>
<dbReference type="Pfam" id="PF24517">
    <property type="entry name" value="CBM96"/>
    <property type="match status" value="1"/>
</dbReference>
<dbReference type="RefSeq" id="WP_317834423.1">
    <property type="nucleotide sequence ID" value="NZ_CP136920.1"/>
</dbReference>
<evidence type="ECO:0000256" key="2">
    <source>
        <dbReference type="ARBA" id="ARBA00022525"/>
    </source>
</evidence>
<keyword evidence="3" id="KW-0732">Signal</keyword>
<dbReference type="KEGG" id="puo:RZN69_02480"/>